<dbReference type="Pfam" id="PF02274">
    <property type="entry name" value="ADI"/>
    <property type="match status" value="1"/>
</dbReference>
<feature type="binding site" evidence="4">
    <location>
        <position position="22"/>
    </location>
    <ligand>
        <name>substrate</name>
    </ligand>
</feature>
<reference evidence="6 8" key="3">
    <citation type="submission" date="2018-07" db="EMBL/GenBank/DDBJ databases">
        <title>Genomic and Epidemiologic Investigation of an Indolent Hospital Outbreak.</title>
        <authorList>
            <person name="Johnson R.C."/>
            <person name="Deming C."/>
            <person name="Conlan S."/>
            <person name="Zellmer C.J."/>
            <person name="Michelin A.V."/>
            <person name="Lee-Lin S."/>
            <person name="Thomas P.J."/>
            <person name="Park M."/>
            <person name="Weingarten R.A."/>
            <person name="Less J."/>
            <person name="Dekker J.P."/>
            <person name="Frank K.M."/>
            <person name="Musser K.A."/>
            <person name="Mcquiston J.R."/>
            <person name="Henderson D.K."/>
            <person name="Lau A.F."/>
            <person name="Palmore T.N."/>
            <person name="Segre J.A."/>
        </authorList>
    </citation>
    <scope>NUCLEOTIDE SEQUENCE [LARGE SCALE GENOMIC DNA]</scope>
    <source>
        <strain evidence="6 8">SK-NIH.Env10_0317</strain>
    </source>
</reference>
<accession>A0A1L6J863</accession>
<evidence type="ECO:0000313" key="8">
    <source>
        <dbReference type="Proteomes" id="UP000286681"/>
    </source>
</evidence>
<dbReference type="RefSeq" id="WP_075151037.1">
    <property type="nucleotide sequence ID" value="NZ_CP018820.1"/>
</dbReference>
<feature type="active site" description="Proton donor" evidence="3">
    <location>
        <position position="165"/>
    </location>
</feature>
<dbReference type="Proteomes" id="UP000185161">
    <property type="component" value="Chromosome"/>
</dbReference>
<feature type="active site" description="Nucleophile" evidence="3">
    <location>
        <position position="252"/>
    </location>
</feature>
<dbReference type="EMBL" id="CP018820">
    <property type="protein sequence ID" value="APR52123.1"/>
    <property type="molecule type" value="Genomic_DNA"/>
</dbReference>
<dbReference type="SUPFAM" id="SSF55909">
    <property type="entry name" value="Pentein"/>
    <property type="match status" value="1"/>
</dbReference>
<evidence type="ECO:0000313" key="6">
    <source>
        <dbReference type="EMBL" id="RSV03044.1"/>
    </source>
</evidence>
<comment type="similarity">
    <text evidence="1">Belongs to the DDAH family.</text>
</comment>
<reference evidence="7" key="2">
    <citation type="submission" date="2016-12" db="EMBL/GenBank/DDBJ databases">
        <title>Whole genome sequencing of Sphingomonas sp. ABOJV.</title>
        <authorList>
            <person name="Conlan S."/>
            <person name="Thomas P.J."/>
            <person name="Mullikin J."/>
            <person name="Palmore T.N."/>
            <person name="Frank K.M."/>
            <person name="Segre J.A."/>
        </authorList>
    </citation>
    <scope>NUCLEOTIDE SEQUENCE [LARGE SCALE GENOMIC DNA]</scope>
    <source>
        <strain evidence="7">ABOJV</strain>
    </source>
</reference>
<dbReference type="GO" id="GO:0006525">
    <property type="term" value="P:arginine metabolic process"/>
    <property type="evidence" value="ECO:0007669"/>
    <property type="project" value="TreeGrafter"/>
</dbReference>
<feature type="binding site" evidence="4">
    <location>
        <position position="89"/>
    </location>
    <ligand>
        <name>substrate</name>
    </ligand>
</feature>
<name>A0A1L6J863_9SPHN</name>
<sequence>MDIFDFDRAIVRKPGLSAIHGLRDHDGPGPSYAGLAAEHEAYVAALEGVGVAVEVLPPLEYFPDSMFVEDPAFVFEGHAILLRPGTASRVEEADWIAPVLRENFASVHSLERGFCDGGDLLVMPDRVLIGLSSRTDREGAQAFIGQLAAIGLSGEIVAPPAGVLHLKTGCSLVDEETVLVSEAIAASGLFDRMRTIVVPSGDAPAANVLRVNSMLLANAQFPRTLDLLDRHGARLLPLDTREINRIDAGLSCMSLRWRRPRLQ</sequence>
<dbReference type="PANTHER" id="PTHR12737:SF9">
    <property type="entry name" value="DIMETHYLARGININASE"/>
    <property type="match status" value="1"/>
</dbReference>
<reference evidence="5" key="1">
    <citation type="submission" date="2016-12" db="EMBL/GenBank/DDBJ databases">
        <title>Whole genome sequencing of Sphingomonas koreensis.</title>
        <authorList>
            <person name="Conlan S."/>
            <person name="Thomas P.J."/>
            <person name="Mullikin J."/>
            <person name="Palmore T.N."/>
            <person name="Frank K.M."/>
            <person name="Segre J.A."/>
        </authorList>
    </citation>
    <scope>NUCLEOTIDE SEQUENCE</scope>
    <source>
        <strain evidence="5">ABOJV</strain>
    </source>
</reference>
<dbReference type="InterPro" id="IPR033199">
    <property type="entry name" value="DDAH-like"/>
</dbReference>
<dbReference type="KEGG" id="skr:BRX40_06470"/>
<evidence type="ECO:0000256" key="2">
    <source>
        <dbReference type="ARBA" id="ARBA00022801"/>
    </source>
</evidence>
<evidence type="ECO:0000313" key="7">
    <source>
        <dbReference type="Proteomes" id="UP000185161"/>
    </source>
</evidence>
<evidence type="ECO:0000256" key="3">
    <source>
        <dbReference type="PIRSR" id="PIRSR633199-1"/>
    </source>
</evidence>
<dbReference type="PANTHER" id="PTHR12737">
    <property type="entry name" value="DIMETHYLARGININE DIMETHYLAMINOHYDROLASE"/>
    <property type="match status" value="1"/>
</dbReference>
<feature type="binding site" evidence="4">
    <location>
        <begin position="69"/>
        <end position="70"/>
    </location>
    <ligand>
        <name>substrate</name>
    </ligand>
</feature>
<dbReference type="GO" id="GO:0045429">
    <property type="term" value="P:positive regulation of nitric oxide biosynthetic process"/>
    <property type="evidence" value="ECO:0007669"/>
    <property type="project" value="TreeGrafter"/>
</dbReference>
<dbReference type="GO" id="GO:0000052">
    <property type="term" value="P:citrulline metabolic process"/>
    <property type="evidence" value="ECO:0007669"/>
    <property type="project" value="TreeGrafter"/>
</dbReference>
<feature type="binding site" evidence="4">
    <location>
        <position position="64"/>
    </location>
    <ligand>
        <name>substrate</name>
    </ligand>
</feature>
<evidence type="ECO:0000313" key="5">
    <source>
        <dbReference type="EMBL" id="APR52123.1"/>
    </source>
</evidence>
<dbReference type="GeneID" id="44132193"/>
<dbReference type="Gene3D" id="3.75.10.10">
    <property type="entry name" value="L-arginine/glycine Amidinotransferase, Chain A"/>
    <property type="match status" value="1"/>
</dbReference>
<gene>
    <name evidence="5" type="ORF">BRX40_06470</name>
    <name evidence="6" type="ORF">CA257_11175</name>
</gene>
<dbReference type="STRING" id="93064.BRX40_06470"/>
<dbReference type="OrthoDB" id="9790596at2"/>
<feature type="binding site" evidence="4">
    <location>
        <position position="246"/>
    </location>
    <ligand>
        <name>substrate</name>
    </ligand>
</feature>
<dbReference type="Proteomes" id="UP000286681">
    <property type="component" value="Unassembled WGS sequence"/>
</dbReference>
<organism evidence="5 7">
    <name type="scientific">Sphingomonas koreensis</name>
    <dbReference type="NCBI Taxonomy" id="93064"/>
    <lineage>
        <taxon>Bacteria</taxon>
        <taxon>Pseudomonadati</taxon>
        <taxon>Pseudomonadota</taxon>
        <taxon>Alphaproteobacteria</taxon>
        <taxon>Sphingomonadales</taxon>
        <taxon>Sphingomonadaceae</taxon>
        <taxon>Sphingomonas</taxon>
    </lineage>
</organism>
<feature type="binding site" evidence="4">
    <location>
        <position position="134"/>
    </location>
    <ligand>
        <name>substrate</name>
    </ligand>
</feature>
<dbReference type="AlphaFoldDB" id="A0A1L6J863"/>
<evidence type="ECO:0000256" key="1">
    <source>
        <dbReference type="ARBA" id="ARBA00008532"/>
    </source>
</evidence>
<proteinExistence type="inferred from homology"/>
<dbReference type="EMBL" id="QQWO01000008">
    <property type="protein sequence ID" value="RSV03044.1"/>
    <property type="molecule type" value="Genomic_DNA"/>
</dbReference>
<dbReference type="GO" id="GO:0016597">
    <property type="term" value="F:amino acid binding"/>
    <property type="evidence" value="ECO:0007669"/>
    <property type="project" value="TreeGrafter"/>
</dbReference>
<protein>
    <submittedName>
        <fullName evidence="5">Dimethylarginine dimethylaminohydrolase</fullName>
    </submittedName>
</protein>
<keyword evidence="7" id="KW-1185">Reference proteome</keyword>
<keyword evidence="2 5" id="KW-0378">Hydrolase</keyword>
<dbReference type="GO" id="GO:0016403">
    <property type="term" value="F:dimethylargininase activity"/>
    <property type="evidence" value="ECO:0007669"/>
    <property type="project" value="TreeGrafter"/>
</dbReference>
<evidence type="ECO:0000256" key="4">
    <source>
        <dbReference type="PIRSR" id="PIRSR633199-2"/>
    </source>
</evidence>